<protein>
    <submittedName>
        <fullName evidence="1">Uncharacterized protein</fullName>
    </submittedName>
</protein>
<dbReference type="KEGG" id="apuu:APUU_30336S"/>
<sequence length="106" mass="11510">MGYALLPSDKKTGATKALFRNIHVVIGAWPHAALCPGPEECRITNLVIRDHLKEPWSNPMVEHSPIAPVAQQLQGADIWGLALTETLTSVSLEDGCTRQQITSIAL</sequence>
<dbReference type="AlphaFoldDB" id="A0A7R7XII6"/>
<reference evidence="1" key="2">
    <citation type="submission" date="2021-02" db="EMBL/GenBank/DDBJ databases">
        <title>Aspergillus puulaauensis MK2 genome sequence.</title>
        <authorList>
            <person name="Futagami T."/>
            <person name="Mori K."/>
            <person name="Kadooka C."/>
            <person name="Tanaka T."/>
        </authorList>
    </citation>
    <scope>NUCLEOTIDE SEQUENCE</scope>
    <source>
        <strain evidence="1">MK2</strain>
    </source>
</reference>
<accession>A0A7R7XII6</accession>
<dbReference type="EMBL" id="AP024445">
    <property type="protein sequence ID" value="BCS22111.1"/>
    <property type="molecule type" value="Genomic_DNA"/>
</dbReference>
<proteinExistence type="predicted"/>
<dbReference type="GeneID" id="64972116"/>
<evidence type="ECO:0000313" key="2">
    <source>
        <dbReference type="Proteomes" id="UP000654913"/>
    </source>
</evidence>
<reference evidence="1" key="1">
    <citation type="submission" date="2021-01" db="EMBL/GenBank/DDBJ databases">
        <authorList>
            <consortium name="Aspergillus puulaauensis MK2 genome sequencing consortium"/>
            <person name="Kazuki M."/>
            <person name="Futagami T."/>
        </authorList>
    </citation>
    <scope>NUCLEOTIDE SEQUENCE</scope>
    <source>
        <strain evidence="1">MK2</strain>
    </source>
</reference>
<evidence type="ECO:0000313" key="1">
    <source>
        <dbReference type="EMBL" id="BCS22111.1"/>
    </source>
</evidence>
<dbReference type="Proteomes" id="UP000654913">
    <property type="component" value="Chromosome 3"/>
</dbReference>
<keyword evidence="2" id="KW-1185">Reference proteome</keyword>
<organism evidence="1 2">
    <name type="scientific">Aspergillus puulaauensis</name>
    <dbReference type="NCBI Taxonomy" id="1220207"/>
    <lineage>
        <taxon>Eukaryota</taxon>
        <taxon>Fungi</taxon>
        <taxon>Dikarya</taxon>
        <taxon>Ascomycota</taxon>
        <taxon>Pezizomycotina</taxon>
        <taxon>Eurotiomycetes</taxon>
        <taxon>Eurotiomycetidae</taxon>
        <taxon>Eurotiales</taxon>
        <taxon>Aspergillaceae</taxon>
        <taxon>Aspergillus</taxon>
    </lineage>
</organism>
<gene>
    <name evidence="1" type="ORF">APUU_30336S</name>
</gene>
<name>A0A7R7XII6_9EURO</name>
<dbReference type="RefSeq" id="XP_041554305.1">
    <property type="nucleotide sequence ID" value="XM_041701417.1"/>
</dbReference>